<sequence>MIKRKMIIYIVIFAITIIQICLYFNEDNKTTEVISSNEVRVKGNFKEIDIELNEIENLEVLELKDDGEIWSGKVLLSGSKEEVLNSIELLKNYNIINYKIDGNVNDFQVLLDICR</sequence>
<evidence type="ECO:0000313" key="2">
    <source>
        <dbReference type="EMBL" id="CUO58334.1"/>
    </source>
</evidence>
<gene>
    <name evidence="2" type="ORF">ERS852471_01826</name>
</gene>
<dbReference type="EMBL" id="CYZX01000011">
    <property type="protein sequence ID" value="CUO58334.1"/>
    <property type="molecule type" value="Genomic_DNA"/>
</dbReference>
<proteinExistence type="predicted"/>
<dbReference type="AlphaFoldDB" id="A0A174G7C8"/>
<keyword evidence="1" id="KW-0472">Membrane</keyword>
<keyword evidence="1" id="KW-0812">Transmembrane</keyword>
<reference evidence="2 3" key="1">
    <citation type="submission" date="2015-09" db="EMBL/GenBank/DDBJ databases">
        <authorList>
            <consortium name="Pathogen Informatics"/>
        </authorList>
    </citation>
    <scope>NUCLEOTIDE SEQUENCE [LARGE SCALE GENOMIC DNA]</scope>
    <source>
        <strain evidence="2 3">2789STDY5834856</strain>
    </source>
</reference>
<name>A0A174G7C8_9CLOT</name>
<organism evidence="2 3">
    <name type="scientific">Clostridium disporicum</name>
    <dbReference type="NCBI Taxonomy" id="84024"/>
    <lineage>
        <taxon>Bacteria</taxon>
        <taxon>Bacillati</taxon>
        <taxon>Bacillota</taxon>
        <taxon>Clostridia</taxon>
        <taxon>Eubacteriales</taxon>
        <taxon>Clostridiaceae</taxon>
        <taxon>Clostridium</taxon>
    </lineage>
</organism>
<protein>
    <submittedName>
        <fullName evidence="2">Uncharacterized protein</fullName>
    </submittedName>
</protein>
<dbReference type="Proteomes" id="UP000095594">
    <property type="component" value="Unassembled WGS sequence"/>
</dbReference>
<accession>A0A174G7C8</accession>
<feature type="transmembrane region" description="Helical" evidence="1">
    <location>
        <begin position="7"/>
        <end position="25"/>
    </location>
</feature>
<keyword evidence="1" id="KW-1133">Transmembrane helix</keyword>
<dbReference type="RefSeq" id="WP_055265848.1">
    <property type="nucleotide sequence ID" value="NZ_CABIXQ010000011.1"/>
</dbReference>
<evidence type="ECO:0000256" key="1">
    <source>
        <dbReference type="SAM" id="Phobius"/>
    </source>
</evidence>
<dbReference type="OrthoDB" id="9966105at2"/>
<evidence type="ECO:0000313" key="3">
    <source>
        <dbReference type="Proteomes" id="UP000095594"/>
    </source>
</evidence>